<dbReference type="GO" id="GO:0043916">
    <property type="term" value="F:DNA-7-methylguanine glycosylase activity"/>
    <property type="evidence" value="ECO:0007669"/>
    <property type="project" value="TreeGrafter"/>
</dbReference>
<dbReference type="InterPro" id="IPR011257">
    <property type="entry name" value="DNA_glycosylase"/>
</dbReference>
<dbReference type="EMBL" id="JAIRBC010000004">
    <property type="protein sequence ID" value="MCG2459926.1"/>
    <property type="molecule type" value="Genomic_DNA"/>
</dbReference>
<dbReference type="Gene3D" id="1.10.340.30">
    <property type="entry name" value="Hypothetical protein, domain 2"/>
    <property type="match status" value="1"/>
</dbReference>
<evidence type="ECO:0000256" key="4">
    <source>
        <dbReference type="ARBA" id="ARBA00022763"/>
    </source>
</evidence>
<accession>A0AAE3EUB8</accession>
<evidence type="ECO:0000256" key="1">
    <source>
        <dbReference type="ARBA" id="ARBA00000086"/>
    </source>
</evidence>
<feature type="domain" description="HhH-GPD" evidence="6">
    <location>
        <begin position="46"/>
        <end position="201"/>
    </location>
</feature>
<gene>
    <name evidence="7" type="ORF">K8352_04150</name>
</gene>
<dbReference type="GO" id="GO:0006285">
    <property type="term" value="P:base-excision repair, AP site formation"/>
    <property type="evidence" value="ECO:0007669"/>
    <property type="project" value="TreeGrafter"/>
</dbReference>
<keyword evidence="5" id="KW-0234">DNA repair</keyword>
<dbReference type="SUPFAM" id="SSF48150">
    <property type="entry name" value="DNA-glycosylase"/>
    <property type="match status" value="1"/>
</dbReference>
<sequence>MTPSKEILKHLSQDPIIEMLIKKCTLRDRSVQPSVYEALLRSISFQQLSGASATAIHNRFLDLFPNQYPEPSKLSTLPLETLREVGLSRQKAAYLQNTANFFLENGLLDTSWEGRSDESVIEQLTQIKGVGRWTVEMILMFTLQRPDVLPLDDLVVKASMIELYHLEDWKGKALRQKLLDVAEPWRPYRTTASLYMWQWKGTKI</sequence>
<organism evidence="7 8">
    <name type="scientific">Cerina litoralis</name>
    <dbReference type="NCBI Taxonomy" id="2874477"/>
    <lineage>
        <taxon>Bacteria</taxon>
        <taxon>Pseudomonadati</taxon>
        <taxon>Bacteroidota</taxon>
        <taxon>Flavobacteriia</taxon>
        <taxon>Flavobacteriales</taxon>
        <taxon>Flavobacteriaceae</taxon>
        <taxon>Cerina</taxon>
    </lineage>
</organism>
<dbReference type="EC" id="3.2.2.21" evidence="3"/>
<keyword evidence="8" id="KW-1185">Reference proteome</keyword>
<comment type="caution">
    <text evidence="7">The sequence shown here is derived from an EMBL/GenBank/DDBJ whole genome shotgun (WGS) entry which is preliminary data.</text>
</comment>
<name>A0AAE3EUB8_9FLAO</name>
<dbReference type="CDD" id="cd00056">
    <property type="entry name" value="ENDO3c"/>
    <property type="match status" value="1"/>
</dbReference>
<comment type="similarity">
    <text evidence="2">Belongs to the alkylbase DNA glycosidase AlkA family.</text>
</comment>
<comment type="catalytic activity">
    <reaction evidence="1">
        <text>Hydrolysis of alkylated DNA, releasing 3-methyladenine, 3-methylguanine, 7-methylguanine and 7-methyladenine.</text>
        <dbReference type="EC" id="3.2.2.21"/>
    </reaction>
</comment>
<reference evidence="7" key="1">
    <citation type="submission" date="2023-02" db="EMBL/GenBank/DDBJ databases">
        <title>Genome of Flavobacteriaceae gen. nov. sp. strain F89.</title>
        <authorList>
            <person name="Wang Y."/>
        </authorList>
    </citation>
    <scope>NUCLEOTIDE SEQUENCE</scope>
    <source>
        <strain evidence="7">F89</strain>
    </source>
</reference>
<proteinExistence type="inferred from homology"/>
<dbReference type="GO" id="GO:0032131">
    <property type="term" value="F:alkylated DNA binding"/>
    <property type="evidence" value="ECO:0007669"/>
    <property type="project" value="TreeGrafter"/>
</dbReference>
<dbReference type="SMART" id="SM00478">
    <property type="entry name" value="ENDO3c"/>
    <property type="match status" value="1"/>
</dbReference>
<dbReference type="RefSeq" id="WP_317901066.1">
    <property type="nucleotide sequence ID" value="NZ_JAIRBC010000004.1"/>
</dbReference>
<protein>
    <recommendedName>
        <fullName evidence="3">DNA-3-methyladenine glycosylase II</fullName>
        <ecNumber evidence="3">3.2.2.21</ecNumber>
    </recommendedName>
</protein>
<dbReference type="AlphaFoldDB" id="A0AAE3EUB8"/>
<dbReference type="GO" id="GO:0008725">
    <property type="term" value="F:DNA-3-methyladenine glycosylase activity"/>
    <property type="evidence" value="ECO:0007669"/>
    <property type="project" value="TreeGrafter"/>
</dbReference>
<dbReference type="Pfam" id="PF00730">
    <property type="entry name" value="HhH-GPD"/>
    <property type="match status" value="1"/>
</dbReference>
<keyword evidence="4" id="KW-0227">DNA damage</keyword>
<evidence type="ECO:0000256" key="3">
    <source>
        <dbReference type="ARBA" id="ARBA00012000"/>
    </source>
</evidence>
<evidence type="ECO:0000313" key="8">
    <source>
        <dbReference type="Proteomes" id="UP001200642"/>
    </source>
</evidence>
<dbReference type="InterPro" id="IPR051912">
    <property type="entry name" value="Alkylbase_DNA_Glycosylase/TA"/>
</dbReference>
<evidence type="ECO:0000256" key="5">
    <source>
        <dbReference type="ARBA" id="ARBA00023204"/>
    </source>
</evidence>
<dbReference type="PANTHER" id="PTHR43003:SF5">
    <property type="entry name" value="DNA-3-METHYLADENINE GLYCOSYLASE"/>
    <property type="match status" value="1"/>
</dbReference>
<evidence type="ECO:0000313" key="7">
    <source>
        <dbReference type="EMBL" id="MCG2459926.1"/>
    </source>
</evidence>
<evidence type="ECO:0000256" key="2">
    <source>
        <dbReference type="ARBA" id="ARBA00010817"/>
    </source>
</evidence>
<dbReference type="InterPro" id="IPR003265">
    <property type="entry name" value="HhH-GPD_domain"/>
</dbReference>
<dbReference type="PANTHER" id="PTHR43003">
    <property type="entry name" value="DNA-3-METHYLADENINE GLYCOSYLASE"/>
    <property type="match status" value="1"/>
</dbReference>
<evidence type="ECO:0000259" key="6">
    <source>
        <dbReference type="SMART" id="SM00478"/>
    </source>
</evidence>
<dbReference type="Proteomes" id="UP001200642">
    <property type="component" value="Unassembled WGS sequence"/>
</dbReference>
<dbReference type="GO" id="GO:0032993">
    <property type="term" value="C:protein-DNA complex"/>
    <property type="evidence" value="ECO:0007669"/>
    <property type="project" value="TreeGrafter"/>
</dbReference>
<dbReference type="Gene3D" id="1.10.1670.40">
    <property type="match status" value="1"/>
</dbReference>
<dbReference type="GO" id="GO:0006307">
    <property type="term" value="P:DNA alkylation repair"/>
    <property type="evidence" value="ECO:0007669"/>
    <property type="project" value="TreeGrafter"/>
</dbReference>
<dbReference type="FunFam" id="1.10.340.30:FF:000004">
    <property type="entry name" value="DNA-3-methyladenine glycosylase II"/>
    <property type="match status" value="1"/>
</dbReference>